<dbReference type="STRING" id="3659.A0A0A0K429"/>
<dbReference type="OMA" id="QFPFDLF"/>
<evidence type="ECO:0000313" key="4">
    <source>
        <dbReference type="Proteomes" id="UP000029981"/>
    </source>
</evidence>
<accession>A0A0A0K429</accession>
<feature type="transmembrane region" description="Helical" evidence="2">
    <location>
        <begin position="159"/>
        <end position="181"/>
    </location>
</feature>
<keyword evidence="4" id="KW-1185">Reference proteome</keyword>
<evidence type="ECO:0008006" key="5">
    <source>
        <dbReference type="Google" id="ProtNLM"/>
    </source>
</evidence>
<evidence type="ECO:0000256" key="2">
    <source>
        <dbReference type="SAM" id="Phobius"/>
    </source>
</evidence>
<protein>
    <recommendedName>
        <fullName evidence="5">Tubby C-terminal domain-containing protein</fullName>
    </recommendedName>
</protein>
<keyword evidence="2" id="KW-1133">Transmembrane helix</keyword>
<dbReference type="PANTHER" id="PTHR31087">
    <property type="match status" value="1"/>
</dbReference>
<evidence type="ECO:0000313" key="3">
    <source>
        <dbReference type="EMBL" id="KGN44278.1"/>
    </source>
</evidence>
<reference evidence="3 4" key="2">
    <citation type="journal article" date="2009" name="PLoS ONE">
        <title>An integrated genetic and cytogenetic map of the cucumber genome.</title>
        <authorList>
            <person name="Ren Y."/>
            <person name="Zhang Z."/>
            <person name="Liu J."/>
            <person name="Staub J.E."/>
            <person name="Han Y."/>
            <person name="Cheng Z."/>
            <person name="Li X."/>
            <person name="Lu J."/>
            <person name="Miao H."/>
            <person name="Kang H."/>
            <person name="Xie B."/>
            <person name="Gu X."/>
            <person name="Wang X."/>
            <person name="Du Y."/>
            <person name="Jin W."/>
            <person name="Huang S."/>
        </authorList>
    </citation>
    <scope>NUCLEOTIDE SEQUENCE [LARGE SCALE GENOMIC DNA]</scope>
    <source>
        <strain evidence="4">cv. 9930</strain>
    </source>
</reference>
<comment type="similarity">
    <text evidence="1">Belongs to the LOR family.</text>
</comment>
<name>A0A0A0K429_CUCSA</name>
<dbReference type="Gene3D" id="2.40.160.200">
    <property type="entry name" value="LURP1-related"/>
    <property type="match status" value="1"/>
</dbReference>
<sequence>MANPSDPAICSPALPIPIDLFLSKQHPDYLTNSSGDIIYRINRHALKSSSVDKILLPHADAADPLISIFRVNKESWEGFKGDVGEENLLFKVQRTLNKLRRTEFKVFLVGGNLDDSNASFEMKGWPFQRSCTVYNGNTIVAQTSLMHKLRQIWVRRGRFRLTIFPSSVDPALIVALIVIFFDGRM</sequence>
<dbReference type="OrthoDB" id="770293at2759"/>
<reference evidence="3 4" key="4">
    <citation type="journal article" date="2011" name="BMC Genomics">
        <title>RNA-Seq improves annotation of protein-coding genes in the cucumber genome.</title>
        <authorList>
            <person name="Li Z."/>
            <person name="Zhang Z."/>
            <person name="Yan P."/>
            <person name="Huang S."/>
            <person name="Fei Z."/>
            <person name="Lin K."/>
        </authorList>
    </citation>
    <scope>NUCLEOTIDE SEQUENCE [LARGE SCALE GENOMIC DNA]</scope>
    <source>
        <strain evidence="4">cv. 9930</strain>
    </source>
</reference>
<proteinExistence type="inferred from homology"/>
<evidence type="ECO:0000256" key="1">
    <source>
        <dbReference type="ARBA" id="ARBA00005437"/>
    </source>
</evidence>
<keyword evidence="2" id="KW-0812">Transmembrane</keyword>
<dbReference type="EMBL" id="CM002928">
    <property type="protein sequence ID" value="KGN44278.1"/>
    <property type="molecule type" value="Genomic_DNA"/>
</dbReference>
<gene>
    <name evidence="3" type="ORF">Csa_7G238420</name>
</gene>
<dbReference type="PANTHER" id="PTHR31087:SF85">
    <property type="entry name" value="PROTEIN LURP-ONE-RELATED 7"/>
    <property type="match status" value="1"/>
</dbReference>
<reference evidence="3 4" key="3">
    <citation type="journal article" date="2010" name="BMC Genomics">
        <title>Transcriptome sequencing and comparative analysis of cucumber flowers with different sex types.</title>
        <authorList>
            <person name="Guo S."/>
            <person name="Zheng Y."/>
            <person name="Joung J.G."/>
            <person name="Liu S."/>
            <person name="Zhang Z."/>
            <person name="Crasta O.R."/>
            <person name="Sobral B.W."/>
            <person name="Xu Y."/>
            <person name="Huang S."/>
            <person name="Fei Z."/>
        </authorList>
    </citation>
    <scope>NUCLEOTIDE SEQUENCE [LARGE SCALE GENOMIC DNA]</scope>
    <source>
        <strain evidence="4">cv. 9930</strain>
    </source>
</reference>
<keyword evidence="2" id="KW-0472">Membrane</keyword>
<dbReference type="Pfam" id="PF04525">
    <property type="entry name" value="LOR"/>
    <property type="match status" value="1"/>
</dbReference>
<dbReference type="SUPFAM" id="SSF54518">
    <property type="entry name" value="Tubby C-terminal domain-like"/>
    <property type="match status" value="1"/>
</dbReference>
<dbReference type="Gramene" id="KGN44278">
    <property type="protein sequence ID" value="KGN44278"/>
    <property type="gene ID" value="Csa_7G238420"/>
</dbReference>
<dbReference type="InterPro" id="IPR038595">
    <property type="entry name" value="LOR_sf"/>
</dbReference>
<dbReference type="InterPro" id="IPR007612">
    <property type="entry name" value="LOR"/>
</dbReference>
<dbReference type="AlphaFoldDB" id="A0A0A0K429"/>
<dbReference type="InterPro" id="IPR025659">
    <property type="entry name" value="Tubby-like_C"/>
</dbReference>
<dbReference type="KEGG" id="csv:101214067"/>
<dbReference type="Proteomes" id="UP000029981">
    <property type="component" value="Chromosome 7"/>
</dbReference>
<organism evidence="3 4">
    <name type="scientific">Cucumis sativus</name>
    <name type="common">Cucumber</name>
    <dbReference type="NCBI Taxonomy" id="3659"/>
    <lineage>
        <taxon>Eukaryota</taxon>
        <taxon>Viridiplantae</taxon>
        <taxon>Streptophyta</taxon>
        <taxon>Embryophyta</taxon>
        <taxon>Tracheophyta</taxon>
        <taxon>Spermatophyta</taxon>
        <taxon>Magnoliopsida</taxon>
        <taxon>eudicotyledons</taxon>
        <taxon>Gunneridae</taxon>
        <taxon>Pentapetalae</taxon>
        <taxon>rosids</taxon>
        <taxon>fabids</taxon>
        <taxon>Cucurbitales</taxon>
        <taxon>Cucurbitaceae</taxon>
        <taxon>Benincaseae</taxon>
        <taxon>Cucumis</taxon>
    </lineage>
</organism>
<reference evidence="3 4" key="1">
    <citation type="journal article" date="2009" name="Nat. Genet.">
        <title>The genome of the cucumber, Cucumis sativus L.</title>
        <authorList>
            <person name="Huang S."/>
            <person name="Li R."/>
            <person name="Zhang Z."/>
            <person name="Li L."/>
            <person name="Gu X."/>
            <person name="Fan W."/>
            <person name="Lucas W.J."/>
            <person name="Wang X."/>
            <person name="Xie B."/>
            <person name="Ni P."/>
            <person name="Ren Y."/>
            <person name="Zhu H."/>
            <person name="Li J."/>
            <person name="Lin K."/>
            <person name="Jin W."/>
            <person name="Fei Z."/>
            <person name="Li G."/>
            <person name="Staub J."/>
            <person name="Kilian A."/>
            <person name="van der Vossen E.A."/>
            <person name="Wu Y."/>
            <person name="Guo J."/>
            <person name="He J."/>
            <person name="Jia Z."/>
            <person name="Ren Y."/>
            <person name="Tian G."/>
            <person name="Lu Y."/>
            <person name="Ruan J."/>
            <person name="Qian W."/>
            <person name="Wang M."/>
            <person name="Huang Q."/>
            <person name="Li B."/>
            <person name="Xuan Z."/>
            <person name="Cao J."/>
            <person name="Asan"/>
            <person name="Wu Z."/>
            <person name="Zhang J."/>
            <person name="Cai Q."/>
            <person name="Bai Y."/>
            <person name="Zhao B."/>
            <person name="Han Y."/>
            <person name="Li Y."/>
            <person name="Li X."/>
            <person name="Wang S."/>
            <person name="Shi Q."/>
            <person name="Liu S."/>
            <person name="Cho W.K."/>
            <person name="Kim J.Y."/>
            <person name="Xu Y."/>
            <person name="Heller-Uszynska K."/>
            <person name="Miao H."/>
            <person name="Cheng Z."/>
            <person name="Zhang S."/>
            <person name="Wu J."/>
            <person name="Yang Y."/>
            <person name="Kang H."/>
            <person name="Li M."/>
            <person name="Liang H."/>
            <person name="Ren X."/>
            <person name="Shi Z."/>
            <person name="Wen M."/>
            <person name="Jian M."/>
            <person name="Yang H."/>
            <person name="Zhang G."/>
            <person name="Yang Z."/>
            <person name="Chen R."/>
            <person name="Liu S."/>
            <person name="Li J."/>
            <person name="Ma L."/>
            <person name="Liu H."/>
            <person name="Zhou Y."/>
            <person name="Zhao J."/>
            <person name="Fang X."/>
            <person name="Li G."/>
            <person name="Fang L."/>
            <person name="Li Y."/>
            <person name="Liu D."/>
            <person name="Zheng H."/>
            <person name="Zhang Y."/>
            <person name="Qin N."/>
            <person name="Li Z."/>
            <person name="Yang G."/>
            <person name="Yang S."/>
            <person name="Bolund L."/>
            <person name="Kristiansen K."/>
            <person name="Zheng H."/>
            <person name="Li S."/>
            <person name="Zhang X."/>
            <person name="Yang H."/>
            <person name="Wang J."/>
            <person name="Sun R."/>
            <person name="Zhang B."/>
            <person name="Jiang S."/>
            <person name="Wang J."/>
            <person name="Du Y."/>
            <person name="Li S."/>
        </authorList>
    </citation>
    <scope>NUCLEOTIDE SEQUENCE [LARGE SCALE GENOMIC DNA]</scope>
    <source>
        <strain evidence="4">cv. 9930</strain>
    </source>
</reference>
<dbReference type="eggNOG" id="ENOG502RZXW">
    <property type="taxonomic scope" value="Eukaryota"/>
</dbReference>